<reference evidence="4 5" key="1">
    <citation type="submission" date="2022-03" db="EMBL/GenBank/DDBJ databases">
        <title>Hymenobactersp. isolated from the air.</title>
        <authorList>
            <person name="Won M."/>
            <person name="Kwon S.-W."/>
        </authorList>
    </citation>
    <scope>NUCLEOTIDE SEQUENCE [LARGE SCALE GENOMIC DNA]</scope>
    <source>
        <strain evidence="4 5">KACC 21982</strain>
    </source>
</reference>
<dbReference type="InterPro" id="IPR027823">
    <property type="entry name" value="DUF4468"/>
</dbReference>
<evidence type="ECO:0000256" key="2">
    <source>
        <dbReference type="SAM" id="SignalP"/>
    </source>
</evidence>
<evidence type="ECO:0000313" key="5">
    <source>
        <dbReference type="Proteomes" id="UP000831113"/>
    </source>
</evidence>
<organism evidence="4 5">
    <name type="scientific">Hymenobacter tibetensis</name>
    <dbReference type="NCBI Taxonomy" id="497967"/>
    <lineage>
        <taxon>Bacteria</taxon>
        <taxon>Pseudomonadati</taxon>
        <taxon>Bacteroidota</taxon>
        <taxon>Cytophagia</taxon>
        <taxon>Cytophagales</taxon>
        <taxon>Hymenobacteraceae</taxon>
        <taxon>Hymenobacter</taxon>
    </lineage>
</organism>
<keyword evidence="2" id="KW-0732">Signal</keyword>
<evidence type="ECO:0000313" key="4">
    <source>
        <dbReference type="EMBL" id="UOG74582.1"/>
    </source>
</evidence>
<sequence>MKAYLFFLLMLLGSAASAQEAPFNFSPLPLNTTTNRAVYTAVMPVADTTKDQLFTRAKQWVSRVAPHYKASVSHIDPETGALHLRGSIKKGQESFGFRLAVAVEDGSYTYQLDNITHTQPQNAREGKYSSPDPRTTPIEALVYTRPRKSRDKKLLQVDTHLRAVLSSLDVAMQGKPTSLTTQL</sequence>
<dbReference type="Gene3D" id="3.30.530.80">
    <property type="match status" value="1"/>
</dbReference>
<protein>
    <submittedName>
        <fullName evidence="4">DUF4468 domain-containing protein</fullName>
    </submittedName>
</protein>
<feature type="chain" id="PRO_5047468927" evidence="2">
    <location>
        <begin position="19"/>
        <end position="183"/>
    </location>
</feature>
<feature type="region of interest" description="Disordered" evidence="1">
    <location>
        <begin position="116"/>
        <end position="136"/>
    </location>
</feature>
<feature type="domain" description="DUF4468" evidence="3">
    <location>
        <begin position="39"/>
        <end position="117"/>
    </location>
</feature>
<dbReference type="Pfam" id="PF14730">
    <property type="entry name" value="DUF4468"/>
    <property type="match status" value="1"/>
</dbReference>
<dbReference type="RefSeq" id="WP_243798053.1">
    <property type="nucleotide sequence ID" value="NZ_CP094669.1"/>
</dbReference>
<name>A0ABY4CX42_9BACT</name>
<evidence type="ECO:0000259" key="3">
    <source>
        <dbReference type="Pfam" id="PF14730"/>
    </source>
</evidence>
<dbReference type="Proteomes" id="UP000831113">
    <property type="component" value="Chromosome"/>
</dbReference>
<proteinExistence type="predicted"/>
<gene>
    <name evidence="4" type="ORF">MTX78_21000</name>
</gene>
<accession>A0ABY4CX42</accession>
<dbReference type="EMBL" id="CP094669">
    <property type="protein sequence ID" value="UOG74582.1"/>
    <property type="molecule type" value="Genomic_DNA"/>
</dbReference>
<keyword evidence="5" id="KW-1185">Reference proteome</keyword>
<feature type="signal peptide" evidence="2">
    <location>
        <begin position="1"/>
        <end position="18"/>
    </location>
</feature>
<evidence type="ECO:0000256" key="1">
    <source>
        <dbReference type="SAM" id="MobiDB-lite"/>
    </source>
</evidence>